<gene>
    <name evidence="5" type="ORF">NITGR_780006</name>
</gene>
<feature type="domain" description="Teneurin NHL" evidence="4">
    <location>
        <begin position="34"/>
        <end position="93"/>
    </location>
</feature>
<dbReference type="Pfam" id="PF25021">
    <property type="entry name" value="TEN_NHL"/>
    <property type="match status" value="3"/>
</dbReference>
<dbReference type="PROSITE" id="PS51125">
    <property type="entry name" value="NHL"/>
    <property type="match status" value="2"/>
</dbReference>
<proteinExistence type="predicted"/>
<reference evidence="5 6" key="1">
    <citation type="journal article" date="2013" name="Front. Microbiol.">
        <title>The genome of Nitrospina gracilis illuminates the metabolism and evolution of the major marine nitrite oxidizer.</title>
        <authorList>
            <person name="Luecker S."/>
            <person name="Nowka B."/>
            <person name="Rattei T."/>
            <person name="Spieck E."/>
            <person name="and Daims H."/>
        </authorList>
    </citation>
    <scope>NUCLEOTIDE SEQUENCE [LARGE SCALE GENOMIC DNA]</scope>
    <source>
        <strain evidence="5 6">3/211</strain>
    </source>
</reference>
<keyword evidence="3" id="KW-0812">Transmembrane</keyword>
<keyword evidence="3" id="KW-1133">Transmembrane helix</keyword>
<dbReference type="RefSeq" id="WP_005010720.1">
    <property type="nucleotide sequence ID" value="NZ_HG422173.1"/>
</dbReference>
<sequence>MNISDRNHGRDAVIIRWVCLVVLSVVLAGAAFPGEKSFPYSDIGDGQPATHVALTLVDGVAVDKEGNIFISHRSKNRIRKIGKNGIITTVAGNGNAGFSGDEGPALEAALNFPAGLCLDLKGNLYIADRNNHRVRRVDTKGIITTVAGTGEPDFGMEEGPAEEIPLHFPSDVACDSQGQVYISDRSNNRVLKMNPQGQIVTVAGLGMAGYGGDFGPAIDALLKYPFGIHVDESGNLYIADRGNNRVRKVTPDGIITTVAGEGTHFFSGDFGPATRCSLAYPTDVVTDDRGNLYIADRNNNRVRKVDTNGIITTVMGTGKNEYNGDNEIASETSLHLPFALAFTPDQHLLIVDRNHHRVRSMHLVQHTVQTVAGNGQALFRGDHGPGPGATLDAPSGIVVDQQGHVIFADKQAHRLRGLDKKGYIYTYAGTGREGNEGNGRSARYASLFMPESLEIDHQNRIYLISSQGNSWYVRRIDENGVIDRFAGSGVLGHAEDGIPAVNAPLGVIKDVAVGPDGKVYLADYTNRDIRWVDAQGSIQTLAKDAWLAIEDGEVHPNGLAVNDKGEVFVSDSGSSKIRKIDNEGNVTTYAGDGSFEDKGDGGPALLAGIRSPGGLVFSPSGELYISEENTHRIRKVDKNGIITTVAGTGVQGFSGDGGPAVQAQLKSPYRMAFDSEGNLYFTDRDNNRVRRVDTHGTITTLAGNDNFGWLQDGLEVRITIQNFP</sequence>
<dbReference type="InterPro" id="IPR011042">
    <property type="entry name" value="6-blade_b-propeller_TolB-like"/>
</dbReference>
<dbReference type="Pfam" id="PF01436">
    <property type="entry name" value="NHL"/>
    <property type="match status" value="3"/>
</dbReference>
<dbReference type="CDD" id="cd14953">
    <property type="entry name" value="NHL_like_1"/>
    <property type="match status" value="1"/>
</dbReference>
<feature type="transmembrane region" description="Helical" evidence="3">
    <location>
        <begin position="12"/>
        <end position="32"/>
    </location>
</feature>
<dbReference type="PANTHER" id="PTHR46388">
    <property type="entry name" value="NHL REPEAT-CONTAINING PROTEIN 2"/>
    <property type="match status" value="1"/>
</dbReference>
<dbReference type="PANTHER" id="PTHR46388:SF2">
    <property type="entry name" value="NHL REPEAT-CONTAINING PROTEIN 2"/>
    <property type="match status" value="1"/>
</dbReference>
<dbReference type="AlphaFoldDB" id="M1ZDX7"/>
<keyword evidence="6" id="KW-1185">Reference proteome</keyword>
<feature type="repeat" description="NHL" evidence="2">
    <location>
        <begin position="278"/>
        <end position="308"/>
    </location>
</feature>
<dbReference type="HOGENOM" id="CLU_389175_0_0_0"/>
<dbReference type="Proteomes" id="UP000011704">
    <property type="component" value="Unassembled WGS sequence"/>
</dbReference>
<comment type="caution">
    <text evidence="5">The sequence shown here is derived from an EMBL/GenBank/DDBJ whole genome shotgun (WGS) entry which is preliminary data.</text>
</comment>
<keyword evidence="3" id="KW-0472">Membrane</keyword>
<dbReference type="InParanoid" id="M1ZDX7"/>
<dbReference type="InterPro" id="IPR056822">
    <property type="entry name" value="TEN_NHL"/>
</dbReference>
<dbReference type="EMBL" id="CAQJ01000086">
    <property type="protein sequence ID" value="CCQ91702.1"/>
    <property type="molecule type" value="Genomic_DNA"/>
</dbReference>
<dbReference type="STRING" id="1266370.NITGR_780006"/>
<evidence type="ECO:0000313" key="6">
    <source>
        <dbReference type="Proteomes" id="UP000011704"/>
    </source>
</evidence>
<keyword evidence="1" id="KW-0677">Repeat</keyword>
<feature type="domain" description="Teneurin NHL" evidence="4">
    <location>
        <begin position="654"/>
        <end position="706"/>
    </location>
</feature>
<feature type="domain" description="Teneurin NHL" evidence="4">
    <location>
        <begin position="99"/>
        <end position="149"/>
    </location>
</feature>
<dbReference type="OrthoDB" id="964296at2"/>
<evidence type="ECO:0000256" key="3">
    <source>
        <dbReference type="SAM" id="Phobius"/>
    </source>
</evidence>
<protein>
    <recommendedName>
        <fullName evidence="4">Teneurin NHL domain-containing protein</fullName>
    </recommendedName>
</protein>
<organism evidence="5 6">
    <name type="scientific">Nitrospina gracilis (strain 3/211)</name>
    <dbReference type="NCBI Taxonomy" id="1266370"/>
    <lineage>
        <taxon>Bacteria</taxon>
        <taxon>Pseudomonadati</taxon>
        <taxon>Nitrospinota/Tectimicrobiota group</taxon>
        <taxon>Nitrospinota</taxon>
        <taxon>Nitrospinia</taxon>
        <taxon>Nitrospinales</taxon>
        <taxon>Nitrospinaceae</taxon>
        <taxon>Nitrospina</taxon>
    </lineage>
</organism>
<dbReference type="SUPFAM" id="SSF101898">
    <property type="entry name" value="NHL repeat"/>
    <property type="match status" value="2"/>
</dbReference>
<accession>M1ZDX7</accession>
<evidence type="ECO:0000259" key="4">
    <source>
        <dbReference type="Pfam" id="PF25021"/>
    </source>
</evidence>
<evidence type="ECO:0000313" key="5">
    <source>
        <dbReference type="EMBL" id="CCQ91702.1"/>
    </source>
</evidence>
<dbReference type="Gene3D" id="2.120.10.30">
    <property type="entry name" value="TolB, C-terminal domain"/>
    <property type="match status" value="7"/>
</dbReference>
<dbReference type="InterPro" id="IPR001258">
    <property type="entry name" value="NHL_repeat"/>
</dbReference>
<name>M1ZDX7_NITG3</name>
<evidence type="ECO:0000256" key="2">
    <source>
        <dbReference type="PROSITE-ProRule" id="PRU00504"/>
    </source>
</evidence>
<evidence type="ECO:0000256" key="1">
    <source>
        <dbReference type="ARBA" id="ARBA00022737"/>
    </source>
</evidence>
<feature type="repeat" description="NHL" evidence="2">
    <location>
        <begin position="165"/>
        <end position="196"/>
    </location>
</feature>